<dbReference type="Gene3D" id="3.40.390.10">
    <property type="entry name" value="Collagenase (Catalytic Domain)"/>
    <property type="match status" value="1"/>
</dbReference>
<evidence type="ECO:0000256" key="8">
    <source>
        <dbReference type="ARBA" id="ARBA00023157"/>
    </source>
</evidence>
<dbReference type="InterPro" id="IPR024079">
    <property type="entry name" value="MetalloPept_cat_dom_sf"/>
</dbReference>
<dbReference type="PANTHER" id="PTHR47466">
    <property type="match status" value="1"/>
</dbReference>
<dbReference type="GO" id="GO:0046872">
    <property type="term" value="F:metal ion binding"/>
    <property type="evidence" value="ECO:0007669"/>
    <property type="project" value="UniProtKB-KW"/>
</dbReference>
<reference evidence="10" key="1">
    <citation type="journal article" date="2021" name="PeerJ">
        <title>Extensive microbial diversity within the chicken gut microbiome revealed by metagenomics and culture.</title>
        <authorList>
            <person name="Gilroy R."/>
            <person name="Ravi A."/>
            <person name="Getino M."/>
            <person name="Pursley I."/>
            <person name="Horton D.L."/>
            <person name="Alikhan N.F."/>
            <person name="Baker D."/>
            <person name="Gharbi K."/>
            <person name="Hall N."/>
            <person name="Watson M."/>
            <person name="Adriaenssens E.M."/>
            <person name="Foster-Nyarko E."/>
            <person name="Jarju S."/>
            <person name="Secka A."/>
            <person name="Antonio M."/>
            <person name="Oren A."/>
            <person name="Chaudhuri R.R."/>
            <person name="La Ragione R."/>
            <person name="Hildebrand F."/>
            <person name="Pallen M.J."/>
        </authorList>
    </citation>
    <scope>NUCLEOTIDE SEQUENCE</scope>
    <source>
        <strain evidence="10">ChiHecec1B25-7008</strain>
    </source>
</reference>
<dbReference type="SUPFAM" id="SSF55486">
    <property type="entry name" value="Metalloproteases ('zincins'), catalytic domain"/>
    <property type="match status" value="1"/>
</dbReference>
<feature type="domain" description="Peptidase M43 pregnancy-associated plasma-A" evidence="9">
    <location>
        <begin position="273"/>
        <end position="427"/>
    </location>
</feature>
<reference evidence="10" key="2">
    <citation type="submission" date="2021-04" db="EMBL/GenBank/DDBJ databases">
        <authorList>
            <person name="Gilroy R."/>
        </authorList>
    </citation>
    <scope>NUCLEOTIDE SEQUENCE</scope>
    <source>
        <strain evidence="10">ChiHecec1B25-7008</strain>
    </source>
</reference>
<gene>
    <name evidence="10" type="ORF">H9785_03425</name>
</gene>
<evidence type="ECO:0000256" key="6">
    <source>
        <dbReference type="ARBA" id="ARBA00022833"/>
    </source>
</evidence>
<keyword evidence="5" id="KW-0378">Hydrolase</keyword>
<evidence type="ECO:0000256" key="4">
    <source>
        <dbReference type="ARBA" id="ARBA00022729"/>
    </source>
</evidence>
<comment type="caution">
    <text evidence="10">The sequence shown here is derived from an EMBL/GenBank/DDBJ whole genome shotgun (WGS) entry which is preliminary data.</text>
</comment>
<keyword evidence="7" id="KW-0482">Metalloprotease</keyword>
<keyword evidence="3" id="KW-0479">Metal-binding</keyword>
<dbReference type="EMBL" id="DWZE01000043">
    <property type="protein sequence ID" value="HJA83006.1"/>
    <property type="molecule type" value="Genomic_DNA"/>
</dbReference>
<dbReference type="PANTHER" id="PTHR47466:SF1">
    <property type="entry name" value="METALLOPROTEASE MEP1 (AFU_ORTHOLOGUE AFUA_1G07730)-RELATED"/>
    <property type="match status" value="1"/>
</dbReference>
<comment type="similarity">
    <text evidence="1">Belongs to the peptidase M43B family.</text>
</comment>
<evidence type="ECO:0000256" key="1">
    <source>
        <dbReference type="ARBA" id="ARBA00008721"/>
    </source>
</evidence>
<evidence type="ECO:0000313" key="11">
    <source>
        <dbReference type="Proteomes" id="UP000823860"/>
    </source>
</evidence>
<proteinExistence type="inferred from homology"/>
<dbReference type="GO" id="GO:0006508">
    <property type="term" value="P:proteolysis"/>
    <property type="evidence" value="ECO:0007669"/>
    <property type="project" value="UniProtKB-KW"/>
</dbReference>
<dbReference type="InterPro" id="IPR008754">
    <property type="entry name" value="Peptidase_M43"/>
</dbReference>
<evidence type="ECO:0000256" key="5">
    <source>
        <dbReference type="ARBA" id="ARBA00022801"/>
    </source>
</evidence>
<dbReference type="GO" id="GO:0008237">
    <property type="term" value="F:metallopeptidase activity"/>
    <property type="evidence" value="ECO:0007669"/>
    <property type="project" value="UniProtKB-KW"/>
</dbReference>
<evidence type="ECO:0000256" key="3">
    <source>
        <dbReference type="ARBA" id="ARBA00022723"/>
    </source>
</evidence>
<keyword evidence="8" id="KW-1015">Disulfide bond</keyword>
<dbReference type="Proteomes" id="UP000823860">
    <property type="component" value="Unassembled WGS sequence"/>
</dbReference>
<keyword evidence="6" id="KW-0862">Zinc</keyword>
<organism evidence="10 11">
    <name type="scientific">Candidatus Bacteroides intestinavium</name>
    <dbReference type="NCBI Taxonomy" id="2838469"/>
    <lineage>
        <taxon>Bacteria</taxon>
        <taxon>Pseudomonadati</taxon>
        <taxon>Bacteroidota</taxon>
        <taxon>Bacteroidia</taxon>
        <taxon>Bacteroidales</taxon>
        <taxon>Bacteroidaceae</taxon>
        <taxon>Bacteroides</taxon>
    </lineage>
</organism>
<dbReference type="Pfam" id="PF05572">
    <property type="entry name" value="Peptidase_M43"/>
    <property type="match status" value="1"/>
</dbReference>
<evidence type="ECO:0000259" key="9">
    <source>
        <dbReference type="Pfam" id="PF05572"/>
    </source>
</evidence>
<evidence type="ECO:0000256" key="7">
    <source>
        <dbReference type="ARBA" id="ARBA00023049"/>
    </source>
</evidence>
<dbReference type="AlphaFoldDB" id="A0A9D2HR99"/>
<evidence type="ECO:0000313" key="10">
    <source>
        <dbReference type="EMBL" id="HJA83006.1"/>
    </source>
</evidence>
<name>A0A9D2HR99_9BACE</name>
<accession>A0A9D2HR99</accession>
<keyword evidence="2" id="KW-0645">Protease</keyword>
<protein>
    <recommendedName>
        <fullName evidence="9">Peptidase M43 pregnancy-associated plasma-A domain-containing protein</fullName>
    </recommendedName>
</protein>
<evidence type="ECO:0000256" key="2">
    <source>
        <dbReference type="ARBA" id="ARBA00022670"/>
    </source>
</evidence>
<sequence>MFRKKISDYLEKCGFLSHGYKLFAAALLVLGMAACSDDDNPVPEPDPEPEQPTSTFKLHIGEGNIVPMDLGAPDNYPPAYMAVLVMEDLPADEKIIYEGSVYSTENPEPDLSDCVFINDYSNYEPFLNWDWEKEPLYWRCLYLLHPLPGTTYYVRGYVQTNKAEYYSNTVEIRSSLTAPVAENPDAYEIPVIFHLFPDAEGNYPVKDWMVQEQLDYANYVYSNYFNLPGQTESGVRFVAATTAPDGTPLETPGIVHEKEAVEIDYENVELDDRYIWDNEHALNVWVSPINNVYEDEYSIFAGFSFFPYFDEDEMMEGCETPYQPGVVSGIFLNTRAMTMANDVMSFAHEAGHFLGLEHVYIEGDDYCEDTPWYDRDAYLEATQGNIEYTRTDAATGEIFFSDNIMDYEYGFMAGVTPDQVERIRHTLQYAYLIPGEAGKEAPAVRSAGQPRRFGDKPVR</sequence>
<keyword evidence="4" id="KW-0732">Signal</keyword>
<dbReference type="PROSITE" id="PS51257">
    <property type="entry name" value="PROKAR_LIPOPROTEIN"/>
    <property type="match status" value="1"/>
</dbReference>